<gene>
    <name evidence="2" type="ORF">SAMN06295960_3593</name>
</gene>
<keyword evidence="1" id="KW-0472">Membrane</keyword>
<keyword evidence="1" id="KW-0812">Transmembrane</keyword>
<dbReference type="AlphaFoldDB" id="A0A1X7LJB2"/>
<name>A0A1X7LJB2_9BACL</name>
<feature type="transmembrane region" description="Helical" evidence="1">
    <location>
        <begin position="208"/>
        <end position="225"/>
    </location>
</feature>
<proteinExistence type="predicted"/>
<protein>
    <recommendedName>
        <fullName evidence="4">ABC-2 type transport system permease protein</fullName>
    </recommendedName>
</protein>
<dbReference type="STRING" id="1852522.SAMN06295960_3593"/>
<feature type="transmembrane region" description="Helical" evidence="1">
    <location>
        <begin position="181"/>
        <end position="202"/>
    </location>
</feature>
<evidence type="ECO:0000313" key="2">
    <source>
        <dbReference type="EMBL" id="SMG53875.1"/>
    </source>
</evidence>
<organism evidence="2 3">
    <name type="scientific">Paenibacillus aquistagni</name>
    <dbReference type="NCBI Taxonomy" id="1852522"/>
    <lineage>
        <taxon>Bacteria</taxon>
        <taxon>Bacillati</taxon>
        <taxon>Bacillota</taxon>
        <taxon>Bacilli</taxon>
        <taxon>Bacillales</taxon>
        <taxon>Paenibacillaceae</taxon>
        <taxon>Paenibacillus</taxon>
    </lineage>
</organism>
<feature type="transmembrane region" description="Helical" evidence="1">
    <location>
        <begin position="259"/>
        <end position="281"/>
    </location>
</feature>
<dbReference type="Proteomes" id="UP000193834">
    <property type="component" value="Unassembled WGS sequence"/>
</dbReference>
<reference evidence="2 3" key="1">
    <citation type="submission" date="2017-04" db="EMBL/GenBank/DDBJ databases">
        <authorList>
            <person name="Afonso C.L."/>
            <person name="Miller P.J."/>
            <person name="Scott M.A."/>
            <person name="Spackman E."/>
            <person name="Goraichik I."/>
            <person name="Dimitrov K.M."/>
            <person name="Suarez D.L."/>
            <person name="Swayne D.E."/>
        </authorList>
    </citation>
    <scope>NUCLEOTIDE SEQUENCE [LARGE SCALE GENOMIC DNA]</scope>
    <source>
        <strain evidence="2 3">11</strain>
    </source>
</reference>
<keyword evidence="3" id="KW-1185">Reference proteome</keyword>
<feature type="transmembrane region" description="Helical" evidence="1">
    <location>
        <begin position="62"/>
        <end position="85"/>
    </location>
</feature>
<keyword evidence="1" id="KW-1133">Transmembrane helix</keyword>
<dbReference type="EMBL" id="FXAZ01000005">
    <property type="protein sequence ID" value="SMG53875.1"/>
    <property type="molecule type" value="Genomic_DNA"/>
</dbReference>
<dbReference type="RefSeq" id="WP_085496442.1">
    <property type="nucleotide sequence ID" value="NZ_FXAZ01000005.1"/>
</dbReference>
<feature type="transmembrane region" description="Helical" evidence="1">
    <location>
        <begin position="106"/>
        <end position="129"/>
    </location>
</feature>
<feature type="transmembrane region" description="Helical" evidence="1">
    <location>
        <begin position="155"/>
        <end position="174"/>
    </location>
</feature>
<sequence>MTNLKTIWLCAQINFRKWPVSPRMYTLAAIIVAFSIWVFSWISDYADAVGVAATPWVFPFLLTAPILIPIYGSLTMLLFCDAPFTDSHTPFLVIRTSRRNWAIGQLLYIVLAGFVYSVFFVLMSMLSLIPNIQFSADWGTVLKTIAFDPSSPSKYGITALAIIGGSVMSMFEAIPATLISFGLFWLVSVFIGVLIFCFNIVIGGASGLIAAGFLTFLAYFSIFVGRISFGNIIYYVSPVSWGSMFNLDWGGTGQMPSPIYAVGCLVGLILLMSIISVFIFCKKDIHVQERR</sequence>
<evidence type="ECO:0000313" key="3">
    <source>
        <dbReference type="Proteomes" id="UP000193834"/>
    </source>
</evidence>
<accession>A0A1X7LJB2</accession>
<evidence type="ECO:0008006" key="4">
    <source>
        <dbReference type="Google" id="ProtNLM"/>
    </source>
</evidence>
<evidence type="ECO:0000256" key="1">
    <source>
        <dbReference type="SAM" id="Phobius"/>
    </source>
</evidence>
<feature type="transmembrane region" description="Helical" evidence="1">
    <location>
        <begin position="24"/>
        <end position="42"/>
    </location>
</feature>
<dbReference type="OrthoDB" id="2846816at2"/>
<feature type="transmembrane region" description="Helical" evidence="1">
    <location>
        <begin position="232"/>
        <end position="247"/>
    </location>
</feature>